<name>A0AAE9CE48_9CAUD</name>
<dbReference type="EMBL" id="OK499992">
    <property type="protein sequence ID" value="UGO50874.1"/>
    <property type="molecule type" value="Genomic_DNA"/>
</dbReference>
<accession>A0AAE9CE48</accession>
<reference evidence="1" key="1">
    <citation type="submission" date="2021-10" db="EMBL/GenBank/DDBJ databases">
        <authorList>
            <person name="Lavering E.D."/>
            <person name="James R."/>
            <person name="Fairholm J.D."/>
            <person name="Ogilvie B.H."/>
            <person name="Thurgood T.L."/>
            <person name="Robison R.A."/>
            <person name="Grose J.H."/>
        </authorList>
    </citation>
    <scope>NUCLEOTIDE SEQUENCE</scope>
</reference>
<proteinExistence type="predicted"/>
<keyword evidence="2" id="KW-1185">Reference proteome</keyword>
<evidence type="ECO:0000313" key="1">
    <source>
        <dbReference type="EMBL" id="UGO50874.1"/>
    </source>
</evidence>
<protein>
    <submittedName>
        <fullName evidence="1">Uncharacterized protein</fullName>
    </submittedName>
</protein>
<dbReference type="Proteomes" id="UP000827544">
    <property type="component" value="Segment"/>
</dbReference>
<evidence type="ECO:0000313" key="2">
    <source>
        <dbReference type="Proteomes" id="UP000827544"/>
    </source>
</evidence>
<organism evidence="1 2">
    <name type="scientific">Bacillus phage vB_BanS_Nate</name>
    <dbReference type="NCBI Taxonomy" id="2894788"/>
    <lineage>
        <taxon>Viruses</taxon>
        <taxon>Duplodnaviria</taxon>
        <taxon>Heunggongvirae</taxon>
        <taxon>Uroviricota</taxon>
        <taxon>Caudoviricetes</taxon>
        <taxon>Joanripponvirinae</taxon>
        <taxon>Natevirus</taxon>
        <taxon>Natevirus nate</taxon>
    </lineage>
</organism>
<gene>
    <name evidence="1" type="ORF">NATE_21</name>
</gene>
<sequence>MTKQKRTFTVIRKWAVAKGYTVEESWAYGDRPAIEIKVNEKLSFKAEMRSSTIYQSIRGQRGDAGGLYITEKIAREEGEPYRRNYAFHKLSQREAIESMEHDVKDMIKREAQRKERGANENK</sequence>